<dbReference type="KEGG" id="eiv:EIN_497550"/>
<evidence type="ECO:0000256" key="1">
    <source>
        <dbReference type="SAM" id="Coils"/>
    </source>
</evidence>
<feature type="domain" description="TLDc" evidence="2">
    <location>
        <begin position="174"/>
        <end position="268"/>
    </location>
</feature>
<dbReference type="AlphaFoldDB" id="A0A0A1UG78"/>
<proteinExistence type="predicted"/>
<dbReference type="Proteomes" id="UP000014680">
    <property type="component" value="Unassembled WGS sequence"/>
</dbReference>
<dbReference type="InterPro" id="IPR006571">
    <property type="entry name" value="TLDc_dom"/>
</dbReference>
<dbReference type="VEuPathDB" id="AmoebaDB:EIN_497550"/>
<dbReference type="Pfam" id="PF07534">
    <property type="entry name" value="TLD"/>
    <property type="match status" value="1"/>
</dbReference>
<evidence type="ECO:0000313" key="4">
    <source>
        <dbReference type="Proteomes" id="UP000014680"/>
    </source>
</evidence>
<accession>A0A0A1UG78</accession>
<name>A0A0A1UG78_ENTIV</name>
<dbReference type="RefSeq" id="XP_004261366.1">
    <property type="nucleotide sequence ID" value="XM_004261318.1"/>
</dbReference>
<gene>
    <name evidence="3" type="ORF">EIN_497550</name>
</gene>
<keyword evidence="1" id="KW-0175">Coiled coil</keyword>
<feature type="coiled-coil region" evidence="1">
    <location>
        <begin position="52"/>
        <end position="79"/>
    </location>
</feature>
<organism evidence="3 4">
    <name type="scientific">Entamoeba invadens IP1</name>
    <dbReference type="NCBI Taxonomy" id="370355"/>
    <lineage>
        <taxon>Eukaryota</taxon>
        <taxon>Amoebozoa</taxon>
        <taxon>Evosea</taxon>
        <taxon>Archamoebae</taxon>
        <taxon>Mastigamoebida</taxon>
        <taxon>Entamoebidae</taxon>
        <taxon>Entamoeba</taxon>
    </lineage>
</organism>
<dbReference type="EMBL" id="KB206184">
    <property type="protein sequence ID" value="ELP94595.1"/>
    <property type="molecule type" value="Genomic_DNA"/>
</dbReference>
<reference evidence="3 4" key="1">
    <citation type="submission" date="2012-10" db="EMBL/GenBank/DDBJ databases">
        <authorList>
            <person name="Zafar N."/>
            <person name="Inman J."/>
            <person name="Hall N."/>
            <person name="Lorenzi H."/>
            <person name="Caler E."/>
        </authorList>
    </citation>
    <scope>NUCLEOTIDE SEQUENCE [LARGE SCALE GENOMIC DNA]</scope>
    <source>
        <strain evidence="3 4">IP1</strain>
    </source>
</reference>
<sequence>MEETTQKFISTIDSLNPRIDVSFEIIKNDLKMYLLKLQHTDLNEADIPSERLQKLENRRTELTRKVESLQRNIENVSIAVKAISTFIGNSTEEIRLDVELRKNSERKEELGVIYDKDVVGDLIEIGFDGIKEAPLMMNESETILIQKWTNLLVEKVIFDSYPSTDKKNNFLKADIVGKSNLLFVIESVDGEKYGGYVKESIHEQGVYVKDENAFVFTFNTKGRLESPLMFKMKKECADKAFVFCKQKQRSLCVFGEKDICIGKRKRGSYYCVQKCFEYNGIENALTGVGGNIPLKIKRYVLYQMCQNSIGGNNTLTAQTLIQDTHLNHDEEKNPLHVEVPTEVLHIQQDKN</sequence>
<keyword evidence="4" id="KW-1185">Reference proteome</keyword>
<evidence type="ECO:0000313" key="3">
    <source>
        <dbReference type="EMBL" id="ELP94595.1"/>
    </source>
</evidence>
<protein>
    <recommendedName>
        <fullName evidence="2">TLDc domain-containing protein</fullName>
    </recommendedName>
</protein>
<dbReference type="GeneID" id="14893574"/>
<evidence type="ECO:0000259" key="2">
    <source>
        <dbReference type="Pfam" id="PF07534"/>
    </source>
</evidence>